<organism evidence="2 3">
    <name type="scientific">Tolypocladium paradoxum</name>
    <dbReference type="NCBI Taxonomy" id="94208"/>
    <lineage>
        <taxon>Eukaryota</taxon>
        <taxon>Fungi</taxon>
        <taxon>Dikarya</taxon>
        <taxon>Ascomycota</taxon>
        <taxon>Pezizomycotina</taxon>
        <taxon>Sordariomycetes</taxon>
        <taxon>Hypocreomycetidae</taxon>
        <taxon>Hypocreales</taxon>
        <taxon>Ophiocordycipitaceae</taxon>
        <taxon>Tolypocladium</taxon>
    </lineage>
</organism>
<feature type="region of interest" description="Disordered" evidence="1">
    <location>
        <begin position="195"/>
        <end position="255"/>
    </location>
</feature>
<feature type="compositionally biased region" description="Low complexity" evidence="1">
    <location>
        <begin position="121"/>
        <end position="139"/>
    </location>
</feature>
<name>A0A2S4KRS1_9HYPO</name>
<dbReference type="STRING" id="94208.A0A2S4KRS1"/>
<feature type="region of interest" description="Disordered" evidence="1">
    <location>
        <begin position="721"/>
        <end position="773"/>
    </location>
</feature>
<feature type="region of interest" description="Disordered" evidence="1">
    <location>
        <begin position="577"/>
        <end position="642"/>
    </location>
</feature>
<feature type="compositionally biased region" description="Polar residues" evidence="1">
    <location>
        <begin position="1"/>
        <end position="14"/>
    </location>
</feature>
<feature type="compositionally biased region" description="Polar residues" evidence="1">
    <location>
        <begin position="581"/>
        <end position="617"/>
    </location>
</feature>
<dbReference type="OrthoDB" id="5427699at2759"/>
<feature type="region of interest" description="Disordered" evidence="1">
    <location>
        <begin position="512"/>
        <end position="562"/>
    </location>
</feature>
<proteinExistence type="predicted"/>
<gene>
    <name evidence="2" type="ORF">TPAR_06897</name>
</gene>
<feature type="compositionally biased region" description="Pro residues" evidence="1">
    <location>
        <begin position="220"/>
        <end position="236"/>
    </location>
</feature>
<comment type="caution">
    <text evidence="2">The sequence shown here is derived from an EMBL/GenBank/DDBJ whole genome shotgun (WGS) entry which is preliminary data.</text>
</comment>
<feature type="compositionally biased region" description="Low complexity" evidence="1">
    <location>
        <begin position="195"/>
        <end position="207"/>
    </location>
</feature>
<dbReference type="Proteomes" id="UP000237481">
    <property type="component" value="Unassembled WGS sequence"/>
</dbReference>
<protein>
    <submittedName>
        <fullName evidence="2">Uncharacterized protein</fullName>
    </submittedName>
</protein>
<reference evidence="2 3" key="1">
    <citation type="submission" date="2018-01" db="EMBL/GenBank/DDBJ databases">
        <title>Harnessing the power of phylogenomics to disentangle the directionality and signatures of interkingdom host jumping in the parasitic fungal genus Tolypocladium.</title>
        <authorList>
            <person name="Quandt C.A."/>
            <person name="Patterson W."/>
            <person name="Spatafora J.W."/>
        </authorList>
    </citation>
    <scope>NUCLEOTIDE SEQUENCE [LARGE SCALE GENOMIC DNA]</scope>
    <source>
        <strain evidence="2 3">NRBC 100945</strain>
    </source>
</reference>
<evidence type="ECO:0000313" key="3">
    <source>
        <dbReference type="Proteomes" id="UP000237481"/>
    </source>
</evidence>
<feature type="region of interest" description="Disordered" evidence="1">
    <location>
        <begin position="374"/>
        <end position="478"/>
    </location>
</feature>
<evidence type="ECO:0000256" key="1">
    <source>
        <dbReference type="SAM" id="MobiDB-lite"/>
    </source>
</evidence>
<feature type="region of interest" description="Disordered" evidence="1">
    <location>
        <begin position="1"/>
        <end position="145"/>
    </location>
</feature>
<sequence length="773" mass="80045">MPSDASLPSASVDTTLAPASPSGMRPGVNLSANGSPPADSGPRLASLANPILSSPPPVGSNRSQSQPLSSPYEYGAKHPRISGFAPPHVPLGSPSQHPQAADNLYAAKIGAATAPDSAQRGPSALSPPSLSDLGPSPASWPGLYSPSNPLSPLDFGLGPAALHDLLPALSSYPTSTASLHASSFSAFRPGPVSPPASVGVGAGSSHASPPPRPGTDSAFPFPPGAPPPAPIPPPGFGPGGAFLDALPPISPPSRDLSPPYFGIDAASMQALPRSLSADATAPQHAHFGVVHLLRRQLSFLVQAWMADRECLEPRRQQTEEEIQRMRAAMDSAREQWTSERSVMEHQVEVLKAQVCQLQDENAAFKAAAGAAAQTSNGNRVQPPVCQHDDGLHAPAGNGPAAALLPPNPSRQSSSSKPDVFSLPPGLDGASRRPHFASPGSSRTSPAGATVPSQPAPLDPRTQPQNSAPNDFLAPLSTDGKLPASVIDVQEIDPKLEGIPIKADAVQRCTFAPAGGQASPASSARKNGLGRDSQAPRWSPHNLSMDRGTASLARRASSRDQTMQVLAAEESRRLTMHAGHTPNHSFSLLPTMTATGGDSTGCQSRGATPSAGTQSVSTDNDEASSPGDHDDGVEQEPETDPDLRSLHVAPEDMQGHLEPQDDVLLKGPLMIKNIPAQDDVFFAQLDQKLESLGRGQNALPSVLQVALEGSEQVAAGPSCLPVPHAQSVGGDASHDSRSVPEEEEAEGDDGKHMEPEVPLKFRTTSNFGAPFGSM</sequence>
<feature type="compositionally biased region" description="Low complexity" evidence="1">
    <location>
        <begin position="512"/>
        <end position="523"/>
    </location>
</feature>
<evidence type="ECO:0000313" key="2">
    <source>
        <dbReference type="EMBL" id="POR32886.1"/>
    </source>
</evidence>
<feature type="compositionally biased region" description="Basic and acidic residues" evidence="1">
    <location>
        <begin position="747"/>
        <end position="758"/>
    </location>
</feature>
<feature type="compositionally biased region" description="Polar residues" evidence="1">
    <location>
        <begin position="438"/>
        <end position="452"/>
    </location>
</feature>
<keyword evidence="3" id="KW-1185">Reference proteome</keyword>
<feature type="compositionally biased region" description="Polar residues" evidence="1">
    <location>
        <begin position="60"/>
        <end position="69"/>
    </location>
</feature>
<dbReference type="EMBL" id="PKSG01000773">
    <property type="protein sequence ID" value="POR32886.1"/>
    <property type="molecule type" value="Genomic_DNA"/>
</dbReference>
<feature type="compositionally biased region" description="Low complexity" evidence="1">
    <location>
        <begin position="393"/>
        <end position="404"/>
    </location>
</feature>
<dbReference type="AlphaFoldDB" id="A0A2S4KRS1"/>
<accession>A0A2S4KRS1</accession>